<dbReference type="PANTHER" id="PTHR10655">
    <property type="entry name" value="LYSOPHOSPHOLIPASE-RELATED"/>
    <property type="match status" value="1"/>
</dbReference>
<dbReference type="GO" id="GO:0008474">
    <property type="term" value="F:palmitoyl-(protein) hydrolase activity"/>
    <property type="evidence" value="ECO:0007669"/>
    <property type="project" value="UniProtKB-EC"/>
</dbReference>
<evidence type="ECO:0000313" key="11">
    <source>
        <dbReference type="EMBL" id="KAK5050931.1"/>
    </source>
</evidence>
<evidence type="ECO:0000256" key="7">
    <source>
        <dbReference type="ARBA" id="ARBA00029392"/>
    </source>
</evidence>
<dbReference type="EMBL" id="JAVRRD010000016">
    <property type="protein sequence ID" value="KAK5050931.1"/>
    <property type="molecule type" value="Genomic_DNA"/>
</dbReference>
<organism evidence="11 12">
    <name type="scientific">Exophiala bonariae</name>
    <dbReference type="NCBI Taxonomy" id="1690606"/>
    <lineage>
        <taxon>Eukaryota</taxon>
        <taxon>Fungi</taxon>
        <taxon>Dikarya</taxon>
        <taxon>Ascomycota</taxon>
        <taxon>Pezizomycotina</taxon>
        <taxon>Eurotiomycetes</taxon>
        <taxon>Chaetothyriomycetidae</taxon>
        <taxon>Chaetothyriales</taxon>
        <taxon>Herpotrichiellaceae</taxon>
        <taxon>Exophiala</taxon>
    </lineage>
</organism>
<evidence type="ECO:0000256" key="8">
    <source>
        <dbReference type="ARBA" id="ARBA00031195"/>
    </source>
</evidence>
<name>A0AAV9N743_9EURO</name>
<evidence type="ECO:0000259" key="10">
    <source>
        <dbReference type="Pfam" id="PF02230"/>
    </source>
</evidence>
<evidence type="ECO:0000256" key="2">
    <source>
        <dbReference type="ARBA" id="ARBA00012423"/>
    </source>
</evidence>
<dbReference type="Pfam" id="PF02230">
    <property type="entry name" value="Abhydrolase_2"/>
    <property type="match status" value="1"/>
</dbReference>
<evidence type="ECO:0000256" key="3">
    <source>
        <dbReference type="ARBA" id="ARBA00014923"/>
    </source>
</evidence>
<sequence length="247" mass="27294">MSAKPPYVVQPTVPATSPDRSATLIFLHGYGDDAEGIPLGLAQQFQFYNKAQYLKWVLPNAPRNQEAMTQAWYIPKALPNAMKPRVPGEADEADAADDEEGILKSVAVLDDLVEQEIKSGTPPERILVGGFSQGCAISLVWGLTGRLRNKVGGVMCLSGYLPLRDRIEALRKENPVEDAVTAKKWFYVHGTTDMLIPTKLFVQGNEELMKWVDRDDIDGHLYPGLGHSTGAAELRDMLAFFNRVIPE</sequence>
<comment type="catalytic activity">
    <reaction evidence="9">
        <text>S-hexadecanoyl-L-cysteinyl-[protein] + H2O = L-cysteinyl-[protein] + hexadecanoate + H(+)</text>
        <dbReference type="Rhea" id="RHEA:19233"/>
        <dbReference type="Rhea" id="RHEA-COMP:10131"/>
        <dbReference type="Rhea" id="RHEA-COMP:11032"/>
        <dbReference type="ChEBI" id="CHEBI:7896"/>
        <dbReference type="ChEBI" id="CHEBI:15377"/>
        <dbReference type="ChEBI" id="CHEBI:15378"/>
        <dbReference type="ChEBI" id="CHEBI:29950"/>
        <dbReference type="ChEBI" id="CHEBI:74151"/>
        <dbReference type="EC" id="3.1.2.22"/>
    </reaction>
</comment>
<keyword evidence="4" id="KW-0719">Serine esterase</keyword>
<evidence type="ECO:0000256" key="6">
    <source>
        <dbReference type="ARBA" id="ARBA00022832"/>
    </source>
</evidence>
<dbReference type="GeneID" id="89971677"/>
<comment type="function">
    <text evidence="7">Hydrolyzes fatty acids from S-acylated cysteine residues in proteins with a strong preference for palmitoylated G-alpha proteins over other acyl substrates. Mediates the deacylation of G-alpha proteins such as GPA1 in vivo, but has weak or no activity toward palmitoylated Ras proteins. Has weak lysophospholipase activity in vitro; however such activity may not exist in vivo.</text>
</comment>
<reference evidence="11 12" key="1">
    <citation type="submission" date="2023-08" db="EMBL/GenBank/DDBJ databases">
        <title>Black Yeasts Isolated from many extreme environments.</title>
        <authorList>
            <person name="Coleine C."/>
            <person name="Stajich J.E."/>
            <person name="Selbmann L."/>
        </authorList>
    </citation>
    <scope>NUCLEOTIDE SEQUENCE [LARGE SCALE GENOMIC DNA]</scope>
    <source>
        <strain evidence="11 12">CCFEE 5792</strain>
    </source>
</reference>
<dbReference type="GO" id="GO:0006631">
    <property type="term" value="P:fatty acid metabolic process"/>
    <property type="evidence" value="ECO:0007669"/>
    <property type="project" value="UniProtKB-KW"/>
</dbReference>
<evidence type="ECO:0000313" key="12">
    <source>
        <dbReference type="Proteomes" id="UP001358417"/>
    </source>
</evidence>
<keyword evidence="6" id="KW-0276">Fatty acid metabolism</keyword>
<gene>
    <name evidence="11" type="ORF">LTR84_003490</name>
</gene>
<evidence type="ECO:0000256" key="4">
    <source>
        <dbReference type="ARBA" id="ARBA00022487"/>
    </source>
</evidence>
<dbReference type="AlphaFoldDB" id="A0AAV9N743"/>
<keyword evidence="12" id="KW-1185">Reference proteome</keyword>
<dbReference type="Proteomes" id="UP001358417">
    <property type="component" value="Unassembled WGS sequence"/>
</dbReference>
<proteinExistence type="inferred from homology"/>
<feature type="domain" description="Phospholipase/carboxylesterase/thioesterase" evidence="10">
    <location>
        <begin position="15"/>
        <end position="244"/>
    </location>
</feature>
<dbReference type="Gene3D" id="3.40.50.1820">
    <property type="entry name" value="alpha/beta hydrolase"/>
    <property type="match status" value="1"/>
</dbReference>
<dbReference type="GO" id="GO:0052689">
    <property type="term" value="F:carboxylic ester hydrolase activity"/>
    <property type="evidence" value="ECO:0007669"/>
    <property type="project" value="UniProtKB-KW"/>
</dbReference>
<dbReference type="PANTHER" id="PTHR10655:SF17">
    <property type="entry name" value="LYSOPHOSPHOLIPASE-LIKE PROTEIN 1"/>
    <property type="match status" value="1"/>
</dbReference>
<dbReference type="InterPro" id="IPR003140">
    <property type="entry name" value="PLipase/COase/thioEstase"/>
</dbReference>
<dbReference type="RefSeq" id="XP_064705431.1">
    <property type="nucleotide sequence ID" value="XM_064847078.1"/>
</dbReference>
<comment type="caution">
    <text evidence="11">The sequence shown here is derived from an EMBL/GenBank/DDBJ whole genome shotgun (WGS) entry which is preliminary data.</text>
</comment>
<dbReference type="EC" id="3.1.2.22" evidence="2"/>
<accession>A0AAV9N743</accession>
<keyword evidence="5" id="KW-0378">Hydrolase</keyword>
<evidence type="ECO:0000256" key="1">
    <source>
        <dbReference type="ARBA" id="ARBA00006499"/>
    </source>
</evidence>
<protein>
    <recommendedName>
        <fullName evidence="3">Acyl-protein thioesterase 1</fullName>
        <ecNumber evidence="2">3.1.2.22</ecNumber>
    </recommendedName>
    <alternativeName>
        <fullName evidence="8">Palmitoyl-protein hydrolase</fullName>
    </alternativeName>
</protein>
<dbReference type="GO" id="GO:0005737">
    <property type="term" value="C:cytoplasm"/>
    <property type="evidence" value="ECO:0007669"/>
    <property type="project" value="TreeGrafter"/>
</dbReference>
<dbReference type="InterPro" id="IPR050565">
    <property type="entry name" value="LYPA1-2/EST-like"/>
</dbReference>
<dbReference type="SUPFAM" id="SSF53474">
    <property type="entry name" value="alpha/beta-Hydrolases"/>
    <property type="match status" value="1"/>
</dbReference>
<evidence type="ECO:0000256" key="5">
    <source>
        <dbReference type="ARBA" id="ARBA00022801"/>
    </source>
</evidence>
<dbReference type="InterPro" id="IPR029058">
    <property type="entry name" value="AB_hydrolase_fold"/>
</dbReference>
<keyword evidence="6" id="KW-0443">Lipid metabolism</keyword>
<comment type="similarity">
    <text evidence="1">Belongs to the AB hydrolase superfamily. AB hydrolase 2 family.</text>
</comment>
<evidence type="ECO:0000256" key="9">
    <source>
        <dbReference type="ARBA" id="ARBA00047337"/>
    </source>
</evidence>